<sequence>MLSRKNYANGFTLIEIIVVISIIAILAAVAVPNYIGYVKETKEKVCNVNCVQLERMYEMYLETEGIEDDDDVFEQFLQGYGENVCQSHGEINHVDGKVKCSVHTNEDARDVPYL</sequence>
<proteinExistence type="predicted"/>
<evidence type="ECO:0000313" key="3">
    <source>
        <dbReference type="Proteomes" id="UP000287872"/>
    </source>
</evidence>
<dbReference type="EMBL" id="BHYK01000006">
    <property type="protein sequence ID" value="GCD09736.1"/>
    <property type="molecule type" value="Genomic_DNA"/>
</dbReference>
<dbReference type="AlphaFoldDB" id="A0A401UJL1"/>
<accession>A0A401UJL1</accession>
<dbReference type="Proteomes" id="UP000287872">
    <property type="component" value="Unassembled WGS sequence"/>
</dbReference>
<dbReference type="RefSeq" id="WP_124999441.1">
    <property type="nucleotide sequence ID" value="NZ_BHYK01000006.1"/>
</dbReference>
<dbReference type="InterPro" id="IPR012902">
    <property type="entry name" value="N_methyl_site"/>
</dbReference>
<dbReference type="Gene3D" id="3.30.700.10">
    <property type="entry name" value="Glycoprotein, Type 4 Pilin"/>
    <property type="match status" value="1"/>
</dbReference>
<evidence type="ECO:0000256" key="1">
    <source>
        <dbReference type="SAM" id="Phobius"/>
    </source>
</evidence>
<feature type="transmembrane region" description="Helical" evidence="1">
    <location>
        <begin position="12"/>
        <end position="35"/>
    </location>
</feature>
<evidence type="ECO:0000313" key="2">
    <source>
        <dbReference type="EMBL" id="GCD09736.1"/>
    </source>
</evidence>
<dbReference type="SUPFAM" id="SSF54523">
    <property type="entry name" value="Pili subunits"/>
    <property type="match status" value="1"/>
</dbReference>
<keyword evidence="1" id="KW-0472">Membrane</keyword>
<evidence type="ECO:0008006" key="4">
    <source>
        <dbReference type="Google" id="ProtNLM"/>
    </source>
</evidence>
<organism evidence="2 3">
    <name type="scientific">Clostridium tagluense</name>
    <dbReference type="NCBI Taxonomy" id="360422"/>
    <lineage>
        <taxon>Bacteria</taxon>
        <taxon>Bacillati</taxon>
        <taxon>Bacillota</taxon>
        <taxon>Clostridia</taxon>
        <taxon>Eubacteriales</taxon>
        <taxon>Clostridiaceae</taxon>
        <taxon>Clostridium</taxon>
    </lineage>
</organism>
<dbReference type="NCBIfam" id="TIGR02532">
    <property type="entry name" value="IV_pilin_GFxxxE"/>
    <property type="match status" value="1"/>
</dbReference>
<keyword evidence="3" id="KW-1185">Reference proteome</keyword>
<dbReference type="InterPro" id="IPR045584">
    <property type="entry name" value="Pilin-like"/>
</dbReference>
<protein>
    <recommendedName>
        <fullName evidence="4">Prepilin-type N-terminal cleavage/methylation domain-containing protein</fullName>
    </recommendedName>
</protein>
<name>A0A401UJL1_9CLOT</name>
<keyword evidence="1" id="KW-1133">Transmembrane helix</keyword>
<dbReference type="Pfam" id="PF07963">
    <property type="entry name" value="N_methyl"/>
    <property type="match status" value="1"/>
</dbReference>
<dbReference type="OrthoDB" id="1953969at2"/>
<comment type="caution">
    <text evidence="2">The sequence shown here is derived from an EMBL/GenBank/DDBJ whole genome shotgun (WGS) entry which is preliminary data.</text>
</comment>
<gene>
    <name evidence="2" type="ORF">Ctaglu_13590</name>
</gene>
<reference evidence="2 3" key="1">
    <citation type="submission" date="2018-11" db="EMBL/GenBank/DDBJ databases">
        <title>Genome sequencing and assembly of Clostridium tagluense strain A121.</title>
        <authorList>
            <person name="Murakami T."/>
            <person name="Segawa T."/>
            <person name="Shcherbakova V.A."/>
            <person name="Mori H."/>
            <person name="Yoshimura Y."/>
        </authorList>
    </citation>
    <scope>NUCLEOTIDE SEQUENCE [LARGE SCALE GENOMIC DNA]</scope>
    <source>
        <strain evidence="2 3">A121</strain>
    </source>
</reference>
<keyword evidence="1" id="KW-0812">Transmembrane</keyword>